<protein>
    <submittedName>
        <fullName evidence="1">Uncharacterized protein</fullName>
    </submittedName>
</protein>
<dbReference type="EMBL" id="BGPR01000121">
    <property type="protein sequence ID" value="GBL96492.1"/>
    <property type="molecule type" value="Genomic_DNA"/>
</dbReference>
<gene>
    <name evidence="1" type="ORF">AVEN_229938_1</name>
</gene>
<evidence type="ECO:0000313" key="1">
    <source>
        <dbReference type="EMBL" id="GBL96492.1"/>
    </source>
</evidence>
<evidence type="ECO:0000313" key="2">
    <source>
        <dbReference type="Proteomes" id="UP000499080"/>
    </source>
</evidence>
<keyword evidence="2" id="KW-1185">Reference proteome</keyword>
<proteinExistence type="predicted"/>
<dbReference type="Proteomes" id="UP000499080">
    <property type="component" value="Unassembled WGS sequence"/>
</dbReference>
<name>A0A4Y2BWD5_ARAVE</name>
<dbReference type="OrthoDB" id="6626714at2759"/>
<sequence length="96" mass="11473">MICRALKSLKENEDRYYEISKHVMNKFLGHLSYLSYLSYRFLGDYVSQETKRKMVDALKTEENDEPLKRVRVDPNIVLKNDLHDFILTNTVRFLKS</sequence>
<accession>A0A4Y2BWD5</accession>
<comment type="caution">
    <text evidence="1">The sequence shown here is derived from an EMBL/GenBank/DDBJ whole genome shotgun (WGS) entry which is preliminary data.</text>
</comment>
<organism evidence="1 2">
    <name type="scientific">Araneus ventricosus</name>
    <name type="common">Orbweaver spider</name>
    <name type="synonym">Epeira ventricosa</name>
    <dbReference type="NCBI Taxonomy" id="182803"/>
    <lineage>
        <taxon>Eukaryota</taxon>
        <taxon>Metazoa</taxon>
        <taxon>Ecdysozoa</taxon>
        <taxon>Arthropoda</taxon>
        <taxon>Chelicerata</taxon>
        <taxon>Arachnida</taxon>
        <taxon>Araneae</taxon>
        <taxon>Araneomorphae</taxon>
        <taxon>Entelegynae</taxon>
        <taxon>Araneoidea</taxon>
        <taxon>Araneidae</taxon>
        <taxon>Araneus</taxon>
    </lineage>
</organism>
<reference evidence="1 2" key="1">
    <citation type="journal article" date="2019" name="Sci. Rep.">
        <title>Orb-weaving spider Araneus ventricosus genome elucidates the spidroin gene catalogue.</title>
        <authorList>
            <person name="Kono N."/>
            <person name="Nakamura H."/>
            <person name="Ohtoshi R."/>
            <person name="Moran D.A.P."/>
            <person name="Shinohara A."/>
            <person name="Yoshida Y."/>
            <person name="Fujiwara M."/>
            <person name="Mori M."/>
            <person name="Tomita M."/>
            <person name="Arakawa K."/>
        </authorList>
    </citation>
    <scope>NUCLEOTIDE SEQUENCE [LARGE SCALE GENOMIC DNA]</scope>
</reference>
<dbReference type="AlphaFoldDB" id="A0A4Y2BWD5"/>